<feature type="domain" description="EF-hand" evidence="9">
    <location>
        <begin position="55"/>
        <end position="90"/>
    </location>
</feature>
<dbReference type="PANTHER" id="PTHR36999:SF1">
    <property type="entry name" value="ISOCITRATE DEHYDROGENASE (NADP(+))"/>
    <property type="match status" value="1"/>
</dbReference>
<evidence type="ECO:0000256" key="5">
    <source>
        <dbReference type="ARBA" id="ARBA00022837"/>
    </source>
</evidence>
<dbReference type="PROSITE" id="PS00018">
    <property type="entry name" value="EF_HAND_1"/>
    <property type="match status" value="1"/>
</dbReference>
<organism evidence="10 11">
    <name type="scientific">Prorocentrum cordatum</name>
    <dbReference type="NCBI Taxonomy" id="2364126"/>
    <lineage>
        <taxon>Eukaryota</taxon>
        <taxon>Sar</taxon>
        <taxon>Alveolata</taxon>
        <taxon>Dinophyceae</taxon>
        <taxon>Prorocentrales</taxon>
        <taxon>Prorocentraceae</taxon>
        <taxon>Prorocentrum</taxon>
    </lineage>
</organism>
<evidence type="ECO:0000256" key="8">
    <source>
        <dbReference type="ARBA" id="ARBA00023002"/>
    </source>
</evidence>
<dbReference type="InterPro" id="IPR004436">
    <property type="entry name" value="Isocitrate_DH_NADP_mono"/>
</dbReference>
<keyword evidence="11" id="KW-1185">Reference proteome</keyword>
<sequence length="886" mass="97046">MMSRLLPRPSVAFRRLGAAAGGARPAGRLPLARHAMTSVQDIELAVETRASTAKRELAILAQAFARYDGDGSGGLDPSQIQQVLDDLQIPHGEIDVHELFGQLDINQDGSVELHEWLDNMPRGTKLKIMQFQDRTGDLVQFKIPDVKIQYTMTDEAPALATYSLLPVLRSFCRTVGVKIMKKDISVAGRIRAEFPDYLKHDQQVSDELTELGDLAKTPAANIVKLPNVSASVPQLIAAIAELQGKGFAVPDYPAEPKTEKEQEIKARYGKIIGSAVNPVLREGNSDRRVARPVKEYAMNNPHKVGKWSPDSKSKVAHMTDGDFFSSEQSWTGPNRRTSVRIELVHAGGTTVLKPKTPLLPGEIIDAATMQASALREFYKQEIASMEPGVLFSLHLKATMMKVSDPIMFGHCVEVFFEKAFQKHSALFKEIGVNPNNGIGDVYNKIQGHPKQAEVEADIAACIESQPEMAYVDSNKGITNLHVPSDVIVDASMAAAIRDSGKMWSKADKLTDTKFVIPDRCYAGIYQTIIEDCQKNGHLDPSVIGATSNVGLMAAKAEEYGSHDKTFLIPEDGIVNVVGRKTGKTIFSHKVSKGDIWRMCQTKDDSIADWVKLAVVRAQRQQVPAIFWLSEQRAHDREMIAKVRTHLQEHDTTGLHIDIMAPEEAMKFTLARARSGQDTITVTGNVLRDYLTDLFPIIELGTSAKMLSVVPLLAGGGMFETGAGGSAPKHVQQFVKEGHLRWDSLGEFLAMAVSLEDLSAKTGNKDAAVMAEALNKAVGNLLNKGKSPRRSVMELDNRGSHFYLALYWAQALAEQDKAPVLKERFAPVAAQLKASEPRILGELIAAEGRPVDLGGYYMPDPFLASQAMRPSATFNSIIDALLATSGW</sequence>
<dbReference type="SUPFAM" id="SSF47473">
    <property type="entry name" value="EF-hand"/>
    <property type="match status" value="1"/>
</dbReference>
<evidence type="ECO:0000256" key="6">
    <source>
        <dbReference type="ARBA" id="ARBA00022842"/>
    </source>
</evidence>
<dbReference type="InterPro" id="IPR011992">
    <property type="entry name" value="EF-hand-dom_pair"/>
</dbReference>
<dbReference type="Gene3D" id="1.10.238.10">
    <property type="entry name" value="EF-hand"/>
    <property type="match status" value="1"/>
</dbReference>
<evidence type="ECO:0000256" key="7">
    <source>
        <dbReference type="ARBA" id="ARBA00022857"/>
    </source>
</evidence>
<dbReference type="InterPro" id="IPR018247">
    <property type="entry name" value="EF_Hand_1_Ca_BS"/>
</dbReference>
<keyword evidence="2" id="KW-0329">Glyoxylate bypass</keyword>
<accession>A0ABN9T379</accession>
<comment type="cofactor">
    <cofactor evidence="1">
        <name>Mg(2+)</name>
        <dbReference type="ChEBI" id="CHEBI:18420"/>
    </cofactor>
</comment>
<dbReference type="Proteomes" id="UP001189429">
    <property type="component" value="Unassembled WGS sequence"/>
</dbReference>
<proteinExistence type="predicted"/>
<evidence type="ECO:0000256" key="3">
    <source>
        <dbReference type="ARBA" id="ARBA00022532"/>
    </source>
</evidence>
<evidence type="ECO:0000256" key="2">
    <source>
        <dbReference type="ARBA" id="ARBA00022435"/>
    </source>
</evidence>
<evidence type="ECO:0000313" key="11">
    <source>
        <dbReference type="Proteomes" id="UP001189429"/>
    </source>
</evidence>
<evidence type="ECO:0000256" key="1">
    <source>
        <dbReference type="ARBA" id="ARBA00001946"/>
    </source>
</evidence>
<keyword evidence="3" id="KW-0816">Tricarboxylic acid cycle</keyword>
<reference evidence="10" key="1">
    <citation type="submission" date="2023-10" db="EMBL/GenBank/DDBJ databases">
        <authorList>
            <person name="Chen Y."/>
            <person name="Shah S."/>
            <person name="Dougan E. K."/>
            <person name="Thang M."/>
            <person name="Chan C."/>
        </authorList>
    </citation>
    <scope>NUCLEOTIDE SEQUENCE [LARGE SCALE GENOMIC DNA]</scope>
</reference>
<keyword evidence="5" id="KW-0106">Calcium</keyword>
<dbReference type="CDD" id="cd00051">
    <property type="entry name" value="EFh"/>
    <property type="match status" value="1"/>
</dbReference>
<dbReference type="SUPFAM" id="SSF53659">
    <property type="entry name" value="Isocitrate/Isopropylmalate dehydrogenase-like"/>
    <property type="match status" value="1"/>
</dbReference>
<evidence type="ECO:0000256" key="4">
    <source>
        <dbReference type="ARBA" id="ARBA00022723"/>
    </source>
</evidence>
<dbReference type="PROSITE" id="PS50222">
    <property type="entry name" value="EF_HAND_2"/>
    <property type="match status" value="1"/>
</dbReference>
<keyword evidence="6" id="KW-0460">Magnesium</keyword>
<keyword evidence="7" id="KW-0521">NADP</keyword>
<dbReference type="Gene3D" id="3.40.718.10">
    <property type="entry name" value="Isopropylmalate Dehydrogenase"/>
    <property type="match status" value="1"/>
</dbReference>
<protein>
    <recommendedName>
        <fullName evidence="9">EF-hand domain-containing protein</fullName>
    </recommendedName>
</protein>
<gene>
    <name evidence="10" type="ORF">PCOR1329_LOCUS35103</name>
</gene>
<dbReference type="Pfam" id="PF03971">
    <property type="entry name" value="IDH"/>
    <property type="match status" value="1"/>
</dbReference>
<evidence type="ECO:0000313" key="10">
    <source>
        <dbReference type="EMBL" id="CAK0839427.1"/>
    </source>
</evidence>
<comment type="caution">
    <text evidence="10">The sequence shown here is derived from an EMBL/GenBank/DDBJ whole genome shotgun (WGS) entry which is preliminary data.</text>
</comment>
<name>A0ABN9T379_9DINO</name>
<dbReference type="PANTHER" id="PTHR36999">
    <property type="entry name" value="ISOCITRATE DEHYDROGENASE [NADP]"/>
    <property type="match status" value="1"/>
</dbReference>
<keyword evidence="4" id="KW-0479">Metal-binding</keyword>
<keyword evidence="8" id="KW-0560">Oxidoreductase</keyword>
<evidence type="ECO:0000259" key="9">
    <source>
        <dbReference type="PROSITE" id="PS50222"/>
    </source>
</evidence>
<dbReference type="InterPro" id="IPR002048">
    <property type="entry name" value="EF_hand_dom"/>
</dbReference>
<dbReference type="NCBIfam" id="TIGR00178">
    <property type="entry name" value="monomer_idh"/>
    <property type="match status" value="1"/>
</dbReference>
<dbReference type="EMBL" id="CAUYUJ010014292">
    <property type="protein sequence ID" value="CAK0839427.1"/>
    <property type="molecule type" value="Genomic_DNA"/>
</dbReference>